<comment type="similarity">
    <text evidence="1">Belongs to the COQ10 family.</text>
</comment>
<dbReference type="InterPro" id="IPR005031">
    <property type="entry name" value="COQ10_START"/>
</dbReference>
<dbReference type="EMBL" id="NCKV01003202">
    <property type="protein sequence ID" value="RWS25958.1"/>
    <property type="molecule type" value="Genomic_DNA"/>
</dbReference>
<comment type="subunit">
    <text evidence="2">Interacts with coenzyme Q.</text>
</comment>
<comment type="caution">
    <text evidence="5">The sequence shown here is derived from an EMBL/GenBank/DDBJ whole genome shotgun (WGS) entry which is preliminary data.</text>
</comment>
<dbReference type="PANTHER" id="PTHR12901:SF10">
    <property type="entry name" value="COENZYME Q-BINDING PROTEIN COQ10, MITOCHONDRIAL"/>
    <property type="match status" value="1"/>
</dbReference>
<dbReference type="Proteomes" id="UP000288716">
    <property type="component" value="Unassembled WGS sequence"/>
</dbReference>
<dbReference type="VEuPathDB" id="VectorBase:LDEU006081"/>
<evidence type="ECO:0000313" key="5">
    <source>
        <dbReference type="EMBL" id="RWS25958.1"/>
    </source>
</evidence>
<dbReference type="Pfam" id="PF03364">
    <property type="entry name" value="Polyketide_cyc"/>
    <property type="match status" value="1"/>
</dbReference>
<comment type="function">
    <text evidence="3">Required for the function of coenzyme Q in the respiratory chain. May serve as a chaperone or may be involved in the transport of Q6 from its site of synthesis to the catalytic sites of the respiratory complexes.</text>
</comment>
<accession>A0A443SEL2</accession>
<proteinExistence type="inferred from homology"/>
<dbReference type="InterPro" id="IPR044996">
    <property type="entry name" value="COQ10-like"/>
</dbReference>
<evidence type="ECO:0000259" key="4">
    <source>
        <dbReference type="Pfam" id="PF03364"/>
    </source>
</evidence>
<dbReference type="CDD" id="cd07813">
    <property type="entry name" value="COQ10p_like"/>
    <property type="match status" value="1"/>
</dbReference>
<dbReference type="STRING" id="299467.A0A443SEL2"/>
<gene>
    <name evidence="5" type="ORF">B4U80_11590</name>
</gene>
<evidence type="ECO:0000313" key="6">
    <source>
        <dbReference type="Proteomes" id="UP000288716"/>
    </source>
</evidence>
<feature type="domain" description="Coenzyme Q-binding protein COQ10 START" evidence="4">
    <location>
        <begin position="55"/>
        <end position="183"/>
    </location>
</feature>
<dbReference type="PANTHER" id="PTHR12901">
    <property type="entry name" value="SPERM PROTEIN HOMOLOG"/>
    <property type="match status" value="1"/>
</dbReference>
<name>A0A443SEL2_9ACAR</name>
<keyword evidence="6" id="KW-1185">Reference proteome</keyword>
<dbReference type="OrthoDB" id="292693at2759"/>
<evidence type="ECO:0000256" key="3">
    <source>
        <dbReference type="ARBA" id="ARBA00024947"/>
    </source>
</evidence>
<dbReference type="InterPro" id="IPR023393">
    <property type="entry name" value="START-like_dom_sf"/>
</dbReference>
<dbReference type="AlphaFoldDB" id="A0A443SEL2"/>
<reference evidence="5 6" key="1">
    <citation type="journal article" date="2018" name="Gigascience">
        <title>Genomes of trombidid mites reveal novel predicted allergens and laterally-transferred genes associated with secondary metabolism.</title>
        <authorList>
            <person name="Dong X."/>
            <person name="Chaisiri K."/>
            <person name="Xia D."/>
            <person name="Armstrong S.D."/>
            <person name="Fang Y."/>
            <person name="Donnelly M.J."/>
            <person name="Kadowaki T."/>
            <person name="McGarry J.W."/>
            <person name="Darby A.C."/>
            <person name="Makepeace B.L."/>
        </authorList>
    </citation>
    <scope>NUCLEOTIDE SEQUENCE [LARGE SCALE GENOMIC DNA]</scope>
    <source>
        <strain evidence="5">UoL-UT</strain>
    </source>
</reference>
<dbReference type="Gene3D" id="3.30.530.20">
    <property type="match status" value="1"/>
</dbReference>
<evidence type="ECO:0000256" key="1">
    <source>
        <dbReference type="ARBA" id="ARBA00006885"/>
    </source>
</evidence>
<protein>
    <submittedName>
        <fullName evidence="5">Coenzyme Q-binding protein COQ10 B-like isoform X1</fullName>
    </submittedName>
</protein>
<organism evidence="5 6">
    <name type="scientific">Leptotrombidium deliense</name>
    <dbReference type="NCBI Taxonomy" id="299467"/>
    <lineage>
        <taxon>Eukaryota</taxon>
        <taxon>Metazoa</taxon>
        <taxon>Ecdysozoa</taxon>
        <taxon>Arthropoda</taxon>
        <taxon>Chelicerata</taxon>
        <taxon>Arachnida</taxon>
        <taxon>Acari</taxon>
        <taxon>Acariformes</taxon>
        <taxon>Trombidiformes</taxon>
        <taxon>Prostigmata</taxon>
        <taxon>Anystina</taxon>
        <taxon>Parasitengona</taxon>
        <taxon>Trombiculoidea</taxon>
        <taxon>Trombiculidae</taxon>
        <taxon>Leptotrombidium</taxon>
    </lineage>
</organism>
<sequence length="202" mass="23854">MSAVLRKLNYRNTYLPSFDEHVYMLNSVFLRSIFGFPFKPEYSKRKKFSETRILGYSKEALYEVVARVEDYNKFLPACYKSVVTHRENEFIKAELEIGFPPMIVEKYTSHVTLIKPTLVTAKCFDGKLFRHLDTVWKFSEGLPNNSKSCTLQFRIDFEFHSELYSRLTHSIFDELVRQTVNSFLRRAEELYGRPSHSPITKH</sequence>
<dbReference type="GO" id="GO:0045333">
    <property type="term" value="P:cellular respiration"/>
    <property type="evidence" value="ECO:0007669"/>
    <property type="project" value="InterPro"/>
</dbReference>
<dbReference type="GO" id="GO:0005739">
    <property type="term" value="C:mitochondrion"/>
    <property type="evidence" value="ECO:0007669"/>
    <property type="project" value="TreeGrafter"/>
</dbReference>
<dbReference type="SUPFAM" id="SSF55961">
    <property type="entry name" value="Bet v1-like"/>
    <property type="match status" value="1"/>
</dbReference>
<evidence type="ECO:0000256" key="2">
    <source>
        <dbReference type="ARBA" id="ARBA00011814"/>
    </source>
</evidence>
<dbReference type="GO" id="GO:0048039">
    <property type="term" value="F:ubiquinone binding"/>
    <property type="evidence" value="ECO:0007669"/>
    <property type="project" value="InterPro"/>
</dbReference>